<name>A0AAX2ZIJ3_9FIRM</name>
<dbReference type="EMBL" id="CP081135">
    <property type="protein sequence ID" value="UEL49164.1"/>
    <property type="molecule type" value="Genomic_DNA"/>
</dbReference>
<organism evidence="1 2">
    <name type="scientific">Terrisporobacter hibernicus</name>
    <dbReference type="NCBI Taxonomy" id="2813371"/>
    <lineage>
        <taxon>Bacteria</taxon>
        <taxon>Bacillati</taxon>
        <taxon>Bacillota</taxon>
        <taxon>Clostridia</taxon>
        <taxon>Peptostreptococcales</taxon>
        <taxon>Peptostreptococcaceae</taxon>
        <taxon>Terrisporobacter</taxon>
    </lineage>
</organism>
<dbReference type="RefSeq" id="WP_228417017.1">
    <property type="nucleotide sequence ID" value="NZ_CP081135.1"/>
</dbReference>
<keyword evidence="2" id="KW-1185">Reference proteome</keyword>
<dbReference type="AlphaFoldDB" id="A0AAX2ZIJ3"/>
<proteinExistence type="predicted"/>
<sequence>MKAKKYINIYILLIMIFLSGCKSNNLQGYVDEGVYKNDYLGFTVLEKLTYEFEDISQDDAKLNSFTAKPLFKLVDQESKDTIEAYCFSEKESIESFVEDYLSKELNKDNVVEIPCKDKEAGYIAREFKDDKKSYKLYFKESKGHYIMFKTTYKKEREKDIRTHYVTTIYIEN</sequence>
<dbReference type="PROSITE" id="PS51257">
    <property type="entry name" value="PROKAR_LIPOPROTEIN"/>
    <property type="match status" value="1"/>
</dbReference>
<evidence type="ECO:0000313" key="1">
    <source>
        <dbReference type="EMBL" id="UEL49164.1"/>
    </source>
</evidence>
<reference evidence="1 2" key="1">
    <citation type="journal article" date="2023" name="Int. J. Syst. Evol. Microbiol.">
        <title>Terrisporobacter hibernicus sp. nov., isolated from bovine faeces in Northern Ireland.</title>
        <authorList>
            <person name="Mitchell M."/>
            <person name="Nguyen S.V."/>
            <person name="Connor M."/>
            <person name="Fairley D.J."/>
            <person name="Donoghue O."/>
            <person name="Marshall H."/>
            <person name="Koolman L."/>
            <person name="McMullan G."/>
            <person name="Schaffer K.E."/>
            <person name="McGrath J.W."/>
            <person name="Fanning S."/>
        </authorList>
    </citation>
    <scope>NUCLEOTIDE SEQUENCE [LARGE SCALE GENOMIC DNA]</scope>
    <source>
        <strain evidence="1 2">MCA3</strain>
    </source>
</reference>
<protein>
    <recommendedName>
        <fullName evidence="3">Lipoprotein</fullName>
    </recommendedName>
</protein>
<gene>
    <name evidence="1" type="ORF">JW646_06875</name>
</gene>
<evidence type="ECO:0008006" key="3">
    <source>
        <dbReference type="Google" id="ProtNLM"/>
    </source>
</evidence>
<evidence type="ECO:0000313" key="2">
    <source>
        <dbReference type="Proteomes" id="UP001198983"/>
    </source>
</evidence>
<dbReference type="Proteomes" id="UP001198983">
    <property type="component" value="Chromosome"/>
</dbReference>
<dbReference type="KEGG" id="tem:JW646_06875"/>
<accession>A0AAX2ZIJ3</accession>